<organism evidence="2 3">
    <name type="scientific">Sistotremastrum suecicum HHB10207 ss-3</name>
    <dbReference type="NCBI Taxonomy" id="1314776"/>
    <lineage>
        <taxon>Eukaryota</taxon>
        <taxon>Fungi</taxon>
        <taxon>Dikarya</taxon>
        <taxon>Basidiomycota</taxon>
        <taxon>Agaricomycotina</taxon>
        <taxon>Agaricomycetes</taxon>
        <taxon>Sistotremastrales</taxon>
        <taxon>Sistotremastraceae</taxon>
        <taxon>Sistotremastrum</taxon>
    </lineage>
</organism>
<gene>
    <name evidence="2" type="ORF">SISSUDRAFT_1037399</name>
</gene>
<protein>
    <submittedName>
        <fullName evidence="2">Uncharacterized protein</fullName>
    </submittedName>
</protein>
<dbReference type="Proteomes" id="UP000076798">
    <property type="component" value="Unassembled WGS sequence"/>
</dbReference>
<keyword evidence="1" id="KW-1133">Transmembrane helix</keyword>
<sequence length="189" mass="21292">MQNISRDYVGGGGGGGAVGRFTEPFRLDWTELSRSLSALVWSRGSVWSSRHWASVQSVEGRSRQDHYIIRATSTHTSPRLIWRVEILPRSSTFRSNFKRVANFEGLNLLIVDMPGGKGSVTQYHQLFLLGNRALISVLGIVVLLCAPALSSREPARKLSLTMHHRFSSPIIALTPRHEEFHDSWKQRVE</sequence>
<accession>A0A165Y6S6</accession>
<evidence type="ECO:0000256" key="1">
    <source>
        <dbReference type="SAM" id="Phobius"/>
    </source>
</evidence>
<dbReference type="EMBL" id="KV428281">
    <property type="protein sequence ID" value="KZT32939.1"/>
    <property type="molecule type" value="Genomic_DNA"/>
</dbReference>
<reference evidence="2 3" key="1">
    <citation type="journal article" date="2016" name="Mol. Biol. Evol.">
        <title>Comparative Genomics of Early-Diverging Mushroom-Forming Fungi Provides Insights into the Origins of Lignocellulose Decay Capabilities.</title>
        <authorList>
            <person name="Nagy L.G."/>
            <person name="Riley R."/>
            <person name="Tritt A."/>
            <person name="Adam C."/>
            <person name="Daum C."/>
            <person name="Floudas D."/>
            <person name="Sun H."/>
            <person name="Yadav J.S."/>
            <person name="Pangilinan J."/>
            <person name="Larsson K.H."/>
            <person name="Matsuura K."/>
            <person name="Barry K."/>
            <person name="Labutti K."/>
            <person name="Kuo R."/>
            <person name="Ohm R.A."/>
            <person name="Bhattacharya S.S."/>
            <person name="Shirouzu T."/>
            <person name="Yoshinaga Y."/>
            <person name="Martin F.M."/>
            <person name="Grigoriev I.V."/>
            <person name="Hibbett D.S."/>
        </authorList>
    </citation>
    <scope>NUCLEOTIDE SEQUENCE [LARGE SCALE GENOMIC DNA]</scope>
    <source>
        <strain evidence="2 3">HHB10207 ss-3</strain>
    </source>
</reference>
<keyword evidence="1" id="KW-0472">Membrane</keyword>
<evidence type="ECO:0000313" key="3">
    <source>
        <dbReference type="Proteomes" id="UP000076798"/>
    </source>
</evidence>
<dbReference type="AlphaFoldDB" id="A0A165Y6S6"/>
<name>A0A165Y6S6_9AGAM</name>
<proteinExistence type="predicted"/>
<keyword evidence="1" id="KW-0812">Transmembrane</keyword>
<evidence type="ECO:0000313" key="2">
    <source>
        <dbReference type="EMBL" id="KZT32939.1"/>
    </source>
</evidence>
<keyword evidence="3" id="KW-1185">Reference proteome</keyword>
<feature type="transmembrane region" description="Helical" evidence="1">
    <location>
        <begin position="126"/>
        <end position="149"/>
    </location>
</feature>